<evidence type="ECO:0000313" key="2">
    <source>
        <dbReference type="Proteomes" id="UP000054166"/>
    </source>
</evidence>
<dbReference type="SUPFAM" id="SSF81383">
    <property type="entry name" value="F-box domain"/>
    <property type="match status" value="1"/>
</dbReference>
<reference evidence="2" key="2">
    <citation type="submission" date="2015-01" db="EMBL/GenBank/DDBJ databases">
        <title>Evolutionary Origins and Diversification of the Mycorrhizal Mutualists.</title>
        <authorList>
            <consortium name="DOE Joint Genome Institute"/>
            <consortium name="Mycorrhizal Genomics Consortium"/>
            <person name="Kohler A."/>
            <person name="Kuo A."/>
            <person name="Nagy L.G."/>
            <person name="Floudas D."/>
            <person name="Copeland A."/>
            <person name="Barry K.W."/>
            <person name="Cichocki N."/>
            <person name="Veneault-Fourrey C."/>
            <person name="LaButti K."/>
            <person name="Lindquist E.A."/>
            <person name="Lipzen A."/>
            <person name="Lundell T."/>
            <person name="Morin E."/>
            <person name="Murat C."/>
            <person name="Riley R."/>
            <person name="Ohm R."/>
            <person name="Sun H."/>
            <person name="Tunlid A."/>
            <person name="Henrissat B."/>
            <person name="Grigoriev I.V."/>
            <person name="Hibbett D.S."/>
            <person name="Martin F."/>
        </authorList>
    </citation>
    <scope>NUCLEOTIDE SEQUENCE [LARGE SCALE GENOMIC DNA]</scope>
    <source>
        <strain evidence="2">F 1598</strain>
    </source>
</reference>
<dbReference type="Gene3D" id="1.20.1280.50">
    <property type="match status" value="1"/>
</dbReference>
<keyword evidence="2" id="KW-1185">Reference proteome</keyword>
<dbReference type="Proteomes" id="UP000054166">
    <property type="component" value="Unassembled WGS sequence"/>
</dbReference>
<dbReference type="OrthoDB" id="3237066at2759"/>
<gene>
    <name evidence="1" type="ORF">PILCRDRAFT_822741</name>
</gene>
<dbReference type="InterPro" id="IPR036047">
    <property type="entry name" value="F-box-like_dom_sf"/>
</dbReference>
<organism evidence="1 2">
    <name type="scientific">Piloderma croceum (strain F 1598)</name>
    <dbReference type="NCBI Taxonomy" id="765440"/>
    <lineage>
        <taxon>Eukaryota</taxon>
        <taxon>Fungi</taxon>
        <taxon>Dikarya</taxon>
        <taxon>Basidiomycota</taxon>
        <taxon>Agaricomycotina</taxon>
        <taxon>Agaricomycetes</taxon>
        <taxon>Agaricomycetidae</taxon>
        <taxon>Atheliales</taxon>
        <taxon>Atheliaceae</taxon>
        <taxon>Piloderma</taxon>
    </lineage>
</organism>
<dbReference type="AlphaFoldDB" id="A0A0C3FJZ8"/>
<evidence type="ECO:0000313" key="1">
    <source>
        <dbReference type="EMBL" id="KIM80219.1"/>
    </source>
</evidence>
<proteinExistence type="predicted"/>
<accession>A0A0C3FJZ8</accession>
<dbReference type="Gene3D" id="3.80.10.10">
    <property type="entry name" value="Ribonuclease Inhibitor"/>
    <property type="match status" value="1"/>
</dbReference>
<sequence length="622" mass="68616">MSHYFPSQDFPAAPIHRLPVELLSYIFTLSAHTSFVVDDDVAEPSPSDFPFDPANMLTTIAISTVSRYWRDVALSTPALWTDICVSTELPDDDDEESRQLRNTMKPNADRIATYLARSGNAPIDILISARDPDWDFSETEVSADPQPQCDYDYFEIPYVHPFLSTDMHTVLDLLMPHLRRWRSLTILTDTCSPMHAALNRLSDPNAGTLEGAPLLESIVLKRCNEYIGSSTDFLPRELKSTPEVPFAALLGRMGGDYLPQLRKLRLHGVHLNWTTLPPLLPTTDGGLRSLELSEHPYEVRPTLVDFRRILASCPALHKLVVSVSGPIWDQDDSMDGTSRSDESFPIALPHLKELILGYTDADDARQVLKNLEAPNVKSLTIADTTSATFSQSEDVGSLLVACGTNAWGGEATTTTVVHDWVPTGEVEVSAMSPLEASANKTSPSRFPRLEEVTLDRVEACSVTPFRTFFGALPTLNRLTLQHTSMHAMQALMPLGEECSAAPTSPTQCPCPKLQSVHIRGAALDFDLISNARSSRVKHGAFAFDPEITLDHCRTDDVVHMGFEGMDVRIKSSDPYQAGGIDFEDSAMDLDLGIATKDDPFVYSGSFNDSAFDSYYGPLISQF</sequence>
<dbReference type="EMBL" id="KN833005">
    <property type="protein sequence ID" value="KIM80219.1"/>
    <property type="molecule type" value="Genomic_DNA"/>
</dbReference>
<dbReference type="STRING" id="765440.A0A0C3FJZ8"/>
<dbReference type="SUPFAM" id="SSF52047">
    <property type="entry name" value="RNI-like"/>
    <property type="match status" value="1"/>
</dbReference>
<name>A0A0C3FJZ8_PILCF</name>
<dbReference type="InParanoid" id="A0A0C3FJZ8"/>
<protein>
    <submittedName>
        <fullName evidence="1">Uncharacterized protein</fullName>
    </submittedName>
</protein>
<dbReference type="HOGENOM" id="CLU_020999_2_0_1"/>
<dbReference type="InterPro" id="IPR032675">
    <property type="entry name" value="LRR_dom_sf"/>
</dbReference>
<reference evidence="1 2" key="1">
    <citation type="submission" date="2014-04" db="EMBL/GenBank/DDBJ databases">
        <authorList>
            <consortium name="DOE Joint Genome Institute"/>
            <person name="Kuo A."/>
            <person name="Tarkka M."/>
            <person name="Buscot F."/>
            <person name="Kohler A."/>
            <person name="Nagy L.G."/>
            <person name="Floudas D."/>
            <person name="Copeland A."/>
            <person name="Barry K.W."/>
            <person name="Cichocki N."/>
            <person name="Veneault-Fourrey C."/>
            <person name="LaButti K."/>
            <person name="Lindquist E.A."/>
            <person name="Lipzen A."/>
            <person name="Lundell T."/>
            <person name="Morin E."/>
            <person name="Murat C."/>
            <person name="Sun H."/>
            <person name="Tunlid A."/>
            <person name="Henrissat B."/>
            <person name="Grigoriev I.V."/>
            <person name="Hibbett D.S."/>
            <person name="Martin F."/>
            <person name="Nordberg H.P."/>
            <person name="Cantor M.N."/>
            <person name="Hua S.X."/>
        </authorList>
    </citation>
    <scope>NUCLEOTIDE SEQUENCE [LARGE SCALE GENOMIC DNA]</scope>
    <source>
        <strain evidence="1 2">F 1598</strain>
    </source>
</reference>